<reference evidence="3" key="1">
    <citation type="submission" date="2021-01" db="EMBL/GenBank/DDBJ databases">
        <title>Marivirga sp. nov., isolated from intertidal surface sediments.</title>
        <authorList>
            <person name="Zhang M."/>
        </authorList>
    </citation>
    <scope>NUCLEOTIDE SEQUENCE</scope>
    <source>
        <strain evidence="3">SM1354</strain>
    </source>
</reference>
<dbReference type="SUPFAM" id="SSF53756">
    <property type="entry name" value="UDP-Glycosyltransferase/glycogen phosphorylase"/>
    <property type="match status" value="1"/>
</dbReference>
<dbReference type="InterPro" id="IPR050194">
    <property type="entry name" value="Glycosyltransferase_grp1"/>
</dbReference>
<evidence type="ECO:0000259" key="2">
    <source>
        <dbReference type="Pfam" id="PF13439"/>
    </source>
</evidence>
<dbReference type="RefSeq" id="WP_201920849.1">
    <property type="nucleotide sequence ID" value="NZ_JAERQG010000002.1"/>
</dbReference>
<proteinExistence type="predicted"/>
<dbReference type="PANTHER" id="PTHR45947:SF3">
    <property type="entry name" value="SULFOQUINOVOSYL TRANSFERASE SQD2"/>
    <property type="match status" value="1"/>
</dbReference>
<dbReference type="CDD" id="cd03801">
    <property type="entry name" value="GT4_PimA-like"/>
    <property type="match status" value="1"/>
</dbReference>
<feature type="domain" description="Glycosyltransferase subfamily 4-like N-terminal" evidence="2">
    <location>
        <begin position="17"/>
        <end position="163"/>
    </location>
</feature>
<evidence type="ECO:0000259" key="1">
    <source>
        <dbReference type="Pfam" id="PF00534"/>
    </source>
</evidence>
<evidence type="ECO:0000313" key="3">
    <source>
        <dbReference type="EMBL" id="MBL0765705.1"/>
    </source>
</evidence>
<sequence length="367" mass="41891">MEIIHVVLGKANPARMNGVNKVVYQLATNQAESGRRVAVWGITKDTVQNYGERNFETRLFLAQRNPFKLNKFLKEAIMLKNKQAVFHLHGGWIPVFFGLASFLKRNKIPYVITGHGAYNTVAMEKSKWTKKMYFHLFEKHLLRGAEKVHSIGESEVKGLQRIFKKDKNFLMPYGFEVAKSEIQVNKGDDFIIGFVGRLTAYTKGLDLLLTAFKNFNNKYPESKLWLVGDGDDRQSLEHMIIDIQIENVIFYGAKYGEEKDTLIKQMDVFAHPSRNEGLPSSVLEAASLSVPSVVSEFTNVGNYLEEFSAGIKIKRNDAKHLELAFEQLYTKKEAGNLKELGHNARNMVQEAFSWNRIIQQFDALYAV</sequence>
<comment type="caution">
    <text evidence="3">The sequence shown here is derived from an EMBL/GenBank/DDBJ whole genome shotgun (WGS) entry which is preliminary data.</text>
</comment>
<dbReference type="EMBL" id="JAERQG010000002">
    <property type="protein sequence ID" value="MBL0765705.1"/>
    <property type="molecule type" value="Genomic_DNA"/>
</dbReference>
<accession>A0A937ABB8</accession>
<dbReference type="AlphaFoldDB" id="A0A937ABB8"/>
<dbReference type="PANTHER" id="PTHR45947">
    <property type="entry name" value="SULFOQUINOVOSYL TRANSFERASE SQD2"/>
    <property type="match status" value="1"/>
</dbReference>
<dbReference type="InterPro" id="IPR028098">
    <property type="entry name" value="Glyco_trans_4-like_N"/>
</dbReference>
<feature type="domain" description="Glycosyl transferase family 1" evidence="1">
    <location>
        <begin position="181"/>
        <end position="346"/>
    </location>
</feature>
<evidence type="ECO:0000313" key="4">
    <source>
        <dbReference type="Proteomes" id="UP000642920"/>
    </source>
</evidence>
<dbReference type="Proteomes" id="UP000642920">
    <property type="component" value="Unassembled WGS sequence"/>
</dbReference>
<dbReference type="Pfam" id="PF13439">
    <property type="entry name" value="Glyco_transf_4"/>
    <property type="match status" value="1"/>
</dbReference>
<organism evidence="3 4">
    <name type="scientific">Marivirga atlantica</name>
    <dbReference type="NCBI Taxonomy" id="1548457"/>
    <lineage>
        <taxon>Bacteria</taxon>
        <taxon>Pseudomonadati</taxon>
        <taxon>Bacteroidota</taxon>
        <taxon>Cytophagia</taxon>
        <taxon>Cytophagales</taxon>
        <taxon>Marivirgaceae</taxon>
        <taxon>Marivirga</taxon>
    </lineage>
</organism>
<dbReference type="GO" id="GO:0016757">
    <property type="term" value="F:glycosyltransferase activity"/>
    <property type="evidence" value="ECO:0007669"/>
    <property type="project" value="InterPro"/>
</dbReference>
<dbReference type="InterPro" id="IPR001296">
    <property type="entry name" value="Glyco_trans_1"/>
</dbReference>
<name>A0A937ABB8_9BACT</name>
<dbReference type="Gene3D" id="3.40.50.2000">
    <property type="entry name" value="Glycogen Phosphorylase B"/>
    <property type="match status" value="2"/>
</dbReference>
<keyword evidence="4" id="KW-1185">Reference proteome</keyword>
<dbReference type="Pfam" id="PF00534">
    <property type="entry name" value="Glycos_transf_1"/>
    <property type="match status" value="1"/>
</dbReference>
<protein>
    <submittedName>
        <fullName evidence="3">Glycosyltransferase family 4 protein</fullName>
    </submittedName>
</protein>
<gene>
    <name evidence="3" type="ORF">JKP34_10615</name>
</gene>